<comment type="similarity">
    <text evidence="5">Belongs to the bacterial solute-binding protein 9 family.</text>
</comment>
<dbReference type="Proteomes" id="UP000254834">
    <property type="component" value="Chromosome"/>
</dbReference>
<keyword evidence="6" id="KW-0812">Transmembrane</keyword>
<dbReference type="InterPro" id="IPR006127">
    <property type="entry name" value="ZnuA-like"/>
</dbReference>
<reference evidence="7 8" key="1">
    <citation type="submission" date="2017-12" db="EMBL/GenBank/DDBJ databases">
        <title>Chromulinavorax destructans is a abundant pathogen of dominant heterotrophic picoflagllates.</title>
        <authorList>
            <person name="Deeg C.M."/>
            <person name="Zimmer M."/>
            <person name="Suttle C.A."/>
        </authorList>
    </citation>
    <scope>NUCLEOTIDE SEQUENCE [LARGE SCALE GENOMIC DNA]</scope>
    <source>
        <strain evidence="7 8">SeV1</strain>
    </source>
</reference>
<dbReference type="SUPFAM" id="SSF53807">
    <property type="entry name" value="Helical backbone' metal receptor"/>
    <property type="match status" value="1"/>
</dbReference>
<sequence>MKFKSIIFIFLTLITIIYAILIYQISLSTYTKTKPYIVCTTTIIHDTVKNICKDTVELVALMGPGIDPHLYKPVESDIFKIASADIIFYNGLHLEAKMGELFEILAKHQTTVAVTQDIPTNLLLPVMGYQTIYDPHVWFDISLWMNAVETVYQALIVKIPEHADLYRQNKINYLQRLETALQQSQQMMSTIPIEKRVLITAHDAFSYFGRLYGCKVVALQGISTESSPGAYDVQEIIQLIYTQKIPAIFIESSIPIKNILAIQEGVAAYGYHVNLGGQLYSDALGCKGSQGATYIDMIMHNMQTIVSALQ</sequence>
<dbReference type="GO" id="GO:0007155">
    <property type="term" value="P:cell adhesion"/>
    <property type="evidence" value="ECO:0007669"/>
    <property type="project" value="InterPro"/>
</dbReference>
<evidence type="ECO:0000256" key="4">
    <source>
        <dbReference type="ARBA" id="ARBA00022729"/>
    </source>
</evidence>
<feature type="transmembrane region" description="Helical" evidence="6">
    <location>
        <begin position="6"/>
        <end position="25"/>
    </location>
</feature>
<dbReference type="Pfam" id="PF01297">
    <property type="entry name" value="ZnuA"/>
    <property type="match status" value="1"/>
</dbReference>
<dbReference type="AlphaFoldDB" id="A0A345ZB96"/>
<dbReference type="GO" id="GO:0030001">
    <property type="term" value="P:metal ion transport"/>
    <property type="evidence" value="ECO:0007669"/>
    <property type="project" value="InterPro"/>
</dbReference>
<evidence type="ECO:0000256" key="5">
    <source>
        <dbReference type="RuleBase" id="RU003512"/>
    </source>
</evidence>
<gene>
    <name evidence="7" type="ORF">C0J27_02275</name>
</gene>
<evidence type="ECO:0000256" key="3">
    <source>
        <dbReference type="ARBA" id="ARBA00022723"/>
    </source>
</evidence>
<keyword evidence="6" id="KW-1133">Transmembrane helix</keyword>
<dbReference type="EMBL" id="CP025544">
    <property type="protein sequence ID" value="AXK60563.1"/>
    <property type="molecule type" value="Genomic_DNA"/>
</dbReference>
<organism evidence="7 8">
    <name type="scientific">Candidatus Chromulinivorax destructor</name>
    <dbReference type="NCBI Taxonomy" id="2066483"/>
    <lineage>
        <taxon>Bacteria</taxon>
        <taxon>Candidatus Babelota</taxon>
        <taxon>Candidatus Babeliae</taxon>
        <taxon>Candidatus Babeliales</taxon>
        <taxon>Candidatus Chromulinivoraceae</taxon>
        <taxon>Candidatus Chromulinivorax</taxon>
    </lineage>
</organism>
<dbReference type="InterPro" id="IPR050492">
    <property type="entry name" value="Bact_metal-bind_prot9"/>
</dbReference>
<keyword evidence="4" id="KW-0732">Signal</keyword>
<proteinExistence type="inferred from homology"/>
<dbReference type="PRINTS" id="PR00690">
    <property type="entry name" value="ADHESNFAMILY"/>
</dbReference>
<dbReference type="PRINTS" id="PR00691">
    <property type="entry name" value="ADHESINB"/>
</dbReference>
<dbReference type="GO" id="GO:0030313">
    <property type="term" value="C:cell envelope"/>
    <property type="evidence" value="ECO:0007669"/>
    <property type="project" value="UniProtKB-SubCell"/>
</dbReference>
<accession>A0A345ZB96</accession>
<evidence type="ECO:0000313" key="8">
    <source>
        <dbReference type="Proteomes" id="UP000254834"/>
    </source>
</evidence>
<dbReference type="OrthoDB" id="9810636at2"/>
<dbReference type="PANTHER" id="PTHR42953">
    <property type="entry name" value="HIGH-AFFINITY ZINC UPTAKE SYSTEM PROTEIN ZNUA-RELATED"/>
    <property type="match status" value="1"/>
</dbReference>
<keyword evidence="6" id="KW-0472">Membrane</keyword>
<dbReference type="GO" id="GO:0046872">
    <property type="term" value="F:metal ion binding"/>
    <property type="evidence" value="ECO:0007669"/>
    <property type="project" value="UniProtKB-KW"/>
</dbReference>
<dbReference type="InterPro" id="IPR006129">
    <property type="entry name" value="AdhesinB"/>
</dbReference>
<evidence type="ECO:0000313" key="7">
    <source>
        <dbReference type="EMBL" id="AXK60563.1"/>
    </source>
</evidence>
<dbReference type="InterPro" id="IPR006128">
    <property type="entry name" value="Lipoprotein_PsaA-like"/>
</dbReference>
<dbReference type="PANTHER" id="PTHR42953:SF1">
    <property type="entry name" value="METAL-BINDING PROTEIN HI_0362-RELATED"/>
    <property type="match status" value="1"/>
</dbReference>
<evidence type="ECO:0000256" key="1">
    <source>
        <dbReference type="ARBA" id="ARBA00004196"/>
    </source>
</evidence>
<comment type="subcellular location">
    <subcellularLocation>
        <location evidence="1">Cell envelope</location>
    </subcellularLocation>
</comment>
<dbReference type="Gene3D" id="3.40.50.1980">
    <property type="entry name" value="Nitrogenase molybdenum iron protein domain"/>
    <property type="match status" value="2"/>
</dbReference>
<dbReference type="RefSeq" id="WP_115585578.1">
    <property type="nucleotide sequence ID" value="NZ_CP025544.1"/>
</dbReference>
<keyword evidence="3" id="KW-0479">Metal-binding</keyword>
<evidence type="ECO:0000256" key="6">
    <source>
        <dbReference type="SAM" id="Phobius"/>
    </source>
</evidence>
<dbReference type="KEGG" id="cdes:C0J27_02275"/>
<name>A0A345ZB96_9BACT</name>
<keyword evidence="8" id="KW-1185">Reference proteome</keyword>
<protein>
    <submittedName>
        <fullName evidence="7">Manganese transporter</fullName>
    </submittedName>
</protein>
<keyword evidence="2 5" id="KW-0813">Transport</keyword>
<evidence type="ECO:0000256" key="2">
    <source>
        <dbReference type="ARBA" id="ARBA00022448"/>
    </source>
</evidence>